<evidence type="ECO:0000313" key="2">
    <source>
        <dbReference type="EMBL" id="KZP31966.1"/>
    </source>
</evidence>
<dbReference type="STRING" id="436010.A0A166US36"/>
<keyword evidence="3" id="KW-1185">Reference proteome</keyword>
<dbReference type="EMBL" id="KV417487">
    <property type="protein sequence ID" value="KZP31966.1"/>
    <property type="molecule type" value="Genomic_DNA"/>
</dbReference>
<protein>
    <submittedName>
        <fullName evidence="2">Uncharacterized protein</fullName>
    </submittedName>
</protein>
<dbReference type="AlphaFoldDB" id="A0A166US36"/>
<evidence type="ECO:0000313" key="3">
    <source>
        <dbReference type="Proteomes" id="UP000076532"/>
    </source>
</evidence>
<accession>A0A166US36</accession>
<evidence type="ECO:0000256" key="1">
    <source>
        <dbReference type="SAM" id="MobiDB-lite"/>
    </source>
</evidence>
<name>A0A166US36_9AGAM</name>
<feature type="compositionally biased region" description="Polar residues" evidence="1">
    <location>
        <begin position="257"/>
        <end position="270"/>
    </location>
</feature>
<dbReference type="Proteomes" id="UP000076532">
    <property type="component" value="Unassembled WGS sequence"/>
</dbReference>
<feature type="compositionally biased region" description="Basic and acidic residues" evidence="1">
    <location>
        <begin position="271"/>
        <end position="296"/>
    </location>
</feature>
<sequence>MFDFRSMNDSYRRILPLCTYISLYYNFFLRRAPVLAPTHELSRQLASPTKALLHIFKLRVLCASRANAPSNPRASGTTAKMATAMAAFSIAGEAGSEFQVRQGTERARVVDVMASTPNQVLEMTQGREWNQDERLEAKPRKEVSMWRDVNLDATRKSFYTVDTAEDRVLSSRILSTPGEDLLPCVVLVLEGCAYDLVPRLALLQVGLPPRFADPICLACKQEREECWEHDCQQLETPIVSNMSEFYTDQTKHGLSGPPTNRSRPCGSTTYTHREKGRDGREEGQGGNRDGLDRREKTRYGLLGTKEGYQAVAGEQDGGGAPGAALAVVEGVLGRGVVAVGSVDLGDDPRGAEQRAAVRARREGVLDVPLQV</sequence>
<dbReference type="InterPro" id="IPR027417">
    <property type="entry name" value="P-loop_NTPase"/>
</dbReference>
<feature type="region of interest" description="Disordered" evidence="1">
    <location>
        <begin position="249"/>
        <end position="296"/>
    </location>
</feature>
<dbReference type="Gene3D" id="3.40.50.300">
    <property type="entry name" value="P-loop containing nucleotide triphosphate hydrolases"/>
    <property type="match status" value="1"/>
</dbReference>
<gene>
    <name evidence="2" type="ORF">FIBSPDRAFT_1023600</name>
</gene>
<organism evidence="2 3">
    <name type="scientific">Athelia psychrophila</name>
    <dbReference type="NCBI Taxonomy" id="1759441"/>
    <lineage>
        <taxon>Eukaryota</taxon>
        <taxon>Fungi</taxon>
        <taxon>Dikarya</taxon>
        <taxon>Basidiomycota</taxon>
        <taxon>Agaricomycotina</taxon>
        <taxon>Agaricomycetes</taxon>
        <taxon>Agaricomycetidae</taxon>
        <taxon>Atheliales</taxon>
        <taxon>Atheliaceae</taxon>
        <taxon>Athelia</taxon>
    </lineage>
</organism>
<reference evidence="2 3" key="1">
    <citation type="journal article" date="2016" name="Mol. Biol. Evol.">
        <title>Comparative Genomics of Early-Diverging Mushroom-Forming Fungi Provides Insights into the Origins of Lignocellulose Decay Capabilities.</title>
        <authorList>
            <person name="Nagy L.G."/>
            <person name="Riley R."/>
            <person name="Tritt A."/>
            <person name="Adam C."/>
            <person name="Daum C."/>
            <person name="Floudas D."/>
            <person name="Sun H."/>
            <person name="Yadav J.S."/>
            <person name="Pangilinan J."/>
            <person name="Larsson K.H."/>
            <person name="Matsuura K."/>
            <person name="Barry K."/>
            <person name="Labutti K."/>
            <person name="Kuo R."/>
            <person name="Ohm R.A."/>
            <person name="Bhattacharya S.S."/>
            <person name="Shirouzu T."/>
            <person name="Yoshinaga Y."/>
            <person name="Martin F.M."/>
            <person name="Grigoriev I.V."/>
            <person name="Hibbett D.S."/>
        </authorList>
    </citation>
    <scope>NUCLEOTIDE SEQUENCE [LARGE SCALE GENOMIC DNA]</scope>
    <source>
        <strain evidence="2 3">CBS 109695</strain>
    </source>
</reference>
<dbReference type="OrthoDB" id="10256233at2759"/>
<proteinExistence type="predicted"/>